<organism evidence="1 2">
    <name type="scientific">Zasmidium cellare ATCC 36951</name>
    <dbReference type="NCBI Taxonomy" id="1080233"/>
    <lineage>
        <taxon>Eukaryota</taxon>
        <taxon>Fungi</taxon>
        <taxon>Dikarya</taxon>
        <taxon>Ascomycota</taxon>
        <taxon>Pezizomycotina</taxon>
        <taxon>Dothideomycetes</taxon>
        <taxon>Dothideomycetidae</taxon>
        <taxon>Mycosphaerellales</taxon>
        <taxon>Mycosphaerellaceae</taxon>
        <taxon>Zasmidium</taxon>
    </lineage>
</organism>
<reference evidence="1" key="1">
    <citation type="journal article" date="2020" name="Stud. Mycol.">
        <title>101 Dothideomycetes genomes: a test case for predicting lifestyles and emergence of pathogens.</title>
        <authorList>
            <person name="Haridas S."/>
            <person name="Albert R."/>
            <person name="Binder M."/>
            <person name="Bloem J."/>
            <person name="Labutti K."/>
            <person name="Salamov A."/>
            <person name="Andreopoulos B."/>
            <person name="Baker S."/>
            <person name="Barry K."/>
            <person name="Bills G."/>
            <person name="Bluhm B."/>
            <person name="Cannon C."/>
            <person name="Castanera R."/>
            <person name="Culley D."/>
            <person name="Daum C."/>
            <person name="Ezra D."/>
            <person name="Gonzalez J."/>
            <person name="Henrissat B."/>
            <person name="Kuo A."/>
            <person name="Liang C."/>
            <person name="Lipzen A."/>
            <person name="Lutzoni F."/>
            <person name="Magnuson J."/>
            <person name="Mondo S."/>
            <person name="Nolan M."/>
            <person name="Ohm R."/>
            <person name="Pangilinan J."/>
            <person name="Park H.-J."/>
            <person name="Ramirez L."/>
            <person name="Alfaro M."/>
            <person name="Sun H."/>
            <person name="Tritt A."/>
            <person name="Yoshinaga Y."/>
            <person name="Zwiers L.-H."/>
            <person name="Turgeon B."/>
            <person name="Goodwin S."/>
            <person name="Spatafora J."/>
            <person name="Crous P."/>
            <person name="Grigoriev I."/>
        </authorList>
    </citation>
    <scope>NUCLEOTIDE SEQUENCE</scope>
    <source>
        <strain evidence="1">ATCC 36951</strain>
    </source>
</reference>
<protein>
    <submittedName>
        <fullName evidence="1">Uncharacterized protein</fullName>
    </submittedName>
</protein>
<gene>
    <name evidence="1" type="ORF">M409DRAFT_18653</name>
</gene>
<dbReference type="RefSeq" id="XP_033672430.1">
    <property type="nucleotide sequence ID" value="XM_033804596.1"/>
</dbReference>
<proteinExistence type="predicted"/>
<dbReference type="Proteomes" id="UP000799537">
    <property type="component" value="Unassembled WGS sequence"/>
</dbReference>
<keyword evidence="2" id="KW-1185">Reference proteome</keyword>
<evidence type="ECO:0000313" key="2">
    <source>
        <dbReference type="Proteomes" id="UP000799537"/>
    </source>
</evidence>
<accession>A0A6A6CWQ1</accession>
<evidence type="ECO:0000313" key="1">
    <source>
        <dbReference type="EMBL" id="KAF2171541.1"/>
    </source>
</evidence>
<sequence>MATDPNGDTKPYSETRKIRLDLEDYSHDRWGFVMYRTTYGDDDAWEQLKKIVKERAREQLLASTGPYLLDSLDWKFFDDQEASDNASVANLRQHFTAWIRDNWQLEQPRGTCPGSPRYRLFIRVDREALDSVLDRNNVRFAAPWADAGWVHLISGEWESELDHVDPDDEYDQPDLTFNPVEDCREQDVGWMKVPAEEIGFQMYSRFVNPDSWYILYERPPKIAFWT</sequence>
<dbReference type="EMBL" id="ML993583">
    <property type="protein sequence ID" value="KAF2171541.1"/>
    <property type="molecule type" value="Genomic_DNA"/>
</dbReference>
<dbReference type="AlphaFoldDB" id="A0A6A6CWQ1"/>
<dbReference type="GeneID" id="54557868"/>
<name>A0A6A6CWQ1_ZASCE</name>
<dbReference type="OrthoDB" id="3625985at2759"/>